<dbReference type="UniPathway" id="UPA00705"/>
<evidence type="ECO:0000256" key="15">
    <source>
        <dbReference type="ARBA" id="ARBA00023004"/>
    </source>
</evidence>
<dbReference type="GO" id="GO:0004129">
    <property type="term" value="F:cytochrome-c oxidase activity"/>
    <property type="evidence" value="ECO:0007669"/>
    <property type="project" value="UniProtKB-EC"/>
</dbReference>
<evidence type="ECO:0000256" key="13">
    <source>
        <dbReference type="ARBA" id="ARBA00022982"/>
    </source>
</evidence>
<evidence type="ECO:0000256" key="7">
    <source>
        <dbReference type="ARBA" id="ARBA00022475"/>
    </source>
</evidence>
<keyword evidence="17 21" id="KW-0472">Membrane</keyword>
<evidence type="ECO:0000256" key="11">
    <source>
        <dbReference type="ARBA" id="ARBA00022723"/>
    </source>
</evidence>
<dbReference type="InterPro" id="IPR023615">
    <property type="entry name" value="Cyt_c_Oxase_su1_BS"/>
</dbReference>
<evidence type="ECO:0000256" key="20">
    <source>
        <dbReference type="RuleBase" id="RU000370"/>
    </source>
</evidence>
<evidence type="ECO:0000256" key="18">
    <source>
        <dbReference type="ARBA" id="ARBA00047816"/>
    </source>
</evidence>
<evidence type="ECO:0000256" key="21">
    <source>
        <dbReference type="SAM" id="Phobius"/>
    </source>
</evidence>
<feature type="transmembrane region" description="Helical" evidence="21">
    <location>
        <begin position="61"/>
        <end position="80"/>
    </location>
</feature>
<dbReference type="SUPFAM" id="SSF81442">
    <property type="entry name" value="Cytochrome c oxidase subunit I-like"/>
    <property type="match status" value="1"/>
</dbReference>
<dbReference type="OrthoDB" id="9806838at2"/>
<dbReference type="PROSITE" id="PS50855">
    <property type="entry name" value="COX1"/>
    <property type="match status" value="1"/>
</dbReference>
<dbReference type="PANTHER" id="PTHR10422">
    <property type="entry name" value="CYTOCHROME C OXIDASE SUBUNIT 1"/>
    <property type="match status" value="1"/>
</dbReference>
<feature type="binding site" description="axial binding residue" evidence="19">
    <location>
        <position position="343"/>
    </location>
    <ligand>
        <name>heme b</name>
        <dbReference type="ChEBI" id="CHEBI:60344"/>
        <label>2; high-spin</label>
    </ligand>
    <ligandPart>
        <name>Fe</name>
        <dbReference type="ChEBI" id="CHEBI:18248"/>
    </ligandPart>
</feature>
<evidence type="ECO:0000256" key="8">
    <source>
        <dbReference type="ARBA" id="ARBA00022617"/>
    </source>
</evidence>
<keyword evidence="10 20" id="KW-0812">Transmembrane</keyword>
<evidence type="ECO:0000256" key="19">
    <source>
        <dbReference type="PIRSR" id="PIRSR604677-50"/>
    </source>
</evidence>
<dbReference type="STRING" id="1303921.BSEPE_0194"/>
<feature type="transmembrane region" description="Helical" evidence="21">
    <location>
        <begin position="265"/>
        <end position="286"/>
    </location>
</feature>
<feature type="transmembrane region" description="Helical" evidence="21">
    <location>
        <begin position="202"/>
        <end position="222"/>
    </location>
</feature>
<dbReference type="Pfam" id="PF00115">
    <property type="entry name" value="COX1"/>
    <property type="match status" value="1"/>
</dbReference>
<dbReference type="NCBIfam" id="TIGR00780">
    <property type="entry name" value="ccoN"/>
    <property type="match status" value="1"/>
</dbReference>
<proteinExistence type="inferred from homology"/>
<dbReference type="GO" id="GO:0020037">
    <property type="term" value="F:heme binding"/>
    <property type="evidence" value="ECO:0007669"/>
    <property type="project" value="InterPro"/>
</dbReference>
<name>A0A0P0UQ49_9GAMM</name>
<comment type="similarity">
    <text evidence="4 20">Belongs to the heme-copper respiratory oxidase family.</text>
</comment>
<keyword evidence="23" id="KW-0560">Oxidoreductase</keyword>
<keyword evidence="8 19" id="KW-0349">Heme</keyword>
<feature type="transmembrane region" description="Helical" evidence="21">
    <location>
        <begin position="381"/>
        <end position="401"/>
    </location>
</feature>
<dbReference type="PANTHER" id="PTHR10422:SF29">
    <property type="entry name" value="CYTOCHROME C OXIDASE SUBUNIT 1 HOMOLOG, BACTEROID"/>
    <property type="match status" value="1"/>
</dbReference>
<evidence type="ECO:0000259" key="22">
    <source>
        <dbReference type="PROSITE" id="PS50855"/>
    </source>
</evidence>
<evidence type="ECO:0000256" key="5">
    <source>
        <dbReference type="ARBA" id="ARBA00012949"/>
    </source>
</evidence>
<evidence type="ECO:0000256" key="14">
    <source>
        <dbReference type="ARBA" id="ARBA00022989"/>
    </source>
</evidence>
<sequence>MNKNSYYTDSTTVFLIACTMLWAVIGMSAGVYLAAELVMPHLNFDIPQITFGRLRPFHTNAVIFGFGGSALIATAFYTVQRTCHVRLFSPKLAWIVAIGWQIGVALGVGSLLMGYTSSKEYAEFEWPIDIAVTIVWVSFAIVFFGTLATRKIRPIYVSNWFYGALIIVVAMLHIVNNLAIPYSWTQAYPIYEGAQDAIVQWWYGHNAVGFFLTAGFLGMFYYTLPKQADKPVWSYRLSVIAFWAFVYTYIWVGPHHLHYTAIPDWLMTVAMIMSVILVLPSWATMINAVMTMSGAWDKLKTDPGMKFVVVSMIFYAMATFEGPMMAIKSVNVISHYTDWTIGHVHSGALGWNAFVTFGTLYFLVPKLLGTTELFSKRLANIHFWLALIGVLLYIVALWGSGVSQGVMNLSLNNYGQLNYSFIDIVIVTIPYHWIRLTGGLLFLSGALLMTYNLYKTYSTNKSALPVLVKIPKVHPGNEI</sequence>
<dbReference type="EMBL" id="AP013042">
    <property type="protein sequence ID" value="BAS67216.1"/>
    <property type="molecule type" value="Genomic_DNA"/>
</dbReference>
<dbReference type="Gene3D" id="1.20.210.10">
    <property type="entry name" value="Cytochrome c oxidase-like, subunit I domain"/>
    <property type="match status" value="1"/>
</dbReference>
<feature type="transmembrane region" description="Helical" evidence="21">
    <location>
        <begin position="12"/>
        <end position="35"/>
    </location>
</feature>
<dbReference type="EC" id="7.1.1.9" evidence="5"/>
<evidence type="ECO:0000256" key="2">
    <source>
        <dbReference type="ARBA" id="ARBA00004651"/>
    </source>
</evidence>
<dbReference type="GO" id="GO:0006119">
    <property type="term" value="P:oxidative phosphorylation"/>
    <property type="evidence" value="ECO:0007669"/>
    <property type="project" value="UniProtKB-UniPathway"/>
</dbReference>
<feature type="binding site" description="axial binding residue" evidence="19">
    <location>
        <position position="345"/>
    </location>
    <ligand>
        <name>heme b</name>
        <dbReference type="ChEBI" id="CHEBI:60344"/>
        <label>1; low-spin</label>
    </ligand>
    <ligandPart>
        <name>Fe</name>
        <dbReference type="ChEBI" id="CHEBI:18248"/>
    </ligandPart>
</feature>
<protein>
    <recommendedName>
        <fullName evidence="5">cytochrome-c oxidase</fullName>
        <ecNumber evidence="5">7.1.1.9</ecNumber>
    </recommendedName>
</protein>
<evidence type="ECO:0000313" key="23">
    <source>
        <dbReference type="EMBL" id="BAS67216.1"/>
    </source>
</evidence>
<keyword evidence="12" id="KW-1278">Translocase</keyword>
<reference evidence="23 24" key="2">
    <citation type="journal article" date="2016" name="ISME J.">
        <title>Heterogeneous composition of key metabolic gene clusters in a vent mussel symbiont population.</title>
        <authorList>
            <person name="Ikuta T."/>
            <person name="Takaki Y."/>
            <person name="Nagai Y."/>
            <person name="Shimamura S."/>
            <person name="Tsuda M."/>
            <person name="Kawagucci S."/>
            <person name="Aoki Y."/>
            <person name="Inoue K."/>
            <person name="Teruya M."/>
            <person name="Satou K."/>
            <person name="Teruya K."/>
            <person name="Shimoji M."/>
            <person name="Tamotsu H."/>
            <person name="Hirano T."/>
            <person name="Maruyama T."/>
            <person name="Yoshida T."/>
        </authorList>
    </citation>
    <scope>NUCLEOTIDE SEQUENCE [LARGE SCALE GENOMIC DNA]</scope>
    <source>
        <strain evidence="23 24">Myojin Knoll</strain>
    </source>
</reference>
<evidence type="ECO:0000256" key="10">
    <source>
        <dbReference type="ARBA" id="ARBA00022692"/>
    </source>
</evidence>
<comment type="subcellular location">
    <subcellularLocation>
        <location evidence="2">Cell membrane</location>
        <topology evidence="2">Multi-pass membrane protein</topology>
    </subcellularLocation>
</comment>
<feature type="transmembrane region" description="Helical" evidence="21">
    <location>
        <begin position="160"/>
        <end position="182"/>
    </location>
</feature>
<dbReference type="InterPro" id="IPR004677">
    <property type="entry name" value="Cyt_c_oxidase_cbb3_su1"/>
</dbReference>
<keyword evidence="9 20" id="KW-0679">Respiratory chain</keyword>
<keyword evidence="7" id="KW-1003">Cell membrane</keyword>
<feature type="transmembrane region" description="Helical" evidence="21">
    <location>
        <begin position="347"/>
        <end position="369"/>
    </location>
</feature>
<reference evidence="23 24" key="1">
    <citation type="journal article" date="2000" name="Mar. Ecol. Prog. Ser.">
        <title>Phylogenetic characterization of endosymbionts in three hydrothermal vent mussels: influence on host distributions.</title>
        <authorList>
            <person name="Fujiwara Y."/>
            <person name="Takai K."/>
            <person name="Uematsu K."/>
            <person name="Tsuchida S."/>
            <person name="Hunt J.C."/>
            <person name="Hashimoto J."/>
        </authorList>
    </citation>
    <scope>NUCLEOTIDE SEQUENCE [LARGE SCALE GENOMIC DNA]</scope>
    <source>
        <strain evidence="23 24">Myojin Knoll</strain>
    </source>
</reference>
<feature type="transmembrane region" description="Helical" evidence="21">
    <location>
        <begin position="92"/>
        <end position="114"/>
    </location>
</feature>
<organism evidence="23 24">
    <name type="scientific">endosymbiont of Bathymodiolus septemdierum str. Myojin knoll</name>
    <dbReference type="NCBI Taxonomy" id="1303921"/>
    <lineage>
        <taxon>Bacteria</taxon>
        <taxon>Pseudomonadati</taxon>
        <taxon>Pseudomonadota</taxon>
        <taxon>Gammaproteobacteria</taxon>
        <taxon>sulfur-oxidizing symbionts</taxon>
    </lineage>
</organism>
<evidence type="ECO:0000256" key="3">
    <source>
        <dbReference type="ARBA" id="ARBA00004673"/>
    </source>
</evidence>
<gene>
    <name evidence="23" type="primary">ccoN</name>
    <name evidence="23" type="ORF">BSEPE_0194</name>
</gene>
<feature type="transmembrane region" description="Helical" evidence="21">
    <location>
        <begin position="126"/>
        <end position="148"/>
    </location>
</feature>
<feature type="binding site" evidence="19">
    <location>
        <position position="205"/>
    </location>
    <ligand>
        <name>Cu cation</name>
        <dbReference type="ChEBI" id="CHEBI:23378"/>
        <label>B</label>
    </ligand>
</feature>
<feature type="transmembrane region" description="Helical" evidence="21">
    <location>
        <begin position="433"/>
        <end position="454"/>
    </location>
</feature>
<dbReference type="GO" id="GO:0046872">
    <property type="term" value="F:metal ion binding"/>
    <property type="evidence" value="ECO:0007669"/>
    <property type="project" value="UniProtKB-KW"/>
</dbReference>
<dbReference type="InterPro" id="IPR023616">
    <property type="entry name" value="Cyt_c_oxase-like_su1_dom"/>
</dbReference>
<feature type="binding site" evidence="19">
    <location>
        <position position="255"/>
    </location>
    <ligand>
        <name>Cu cation</name>
        <dbReference type="ChEBI" id="CHEBI:23378"/>
        <label>B</label>
    </ligand>
</feature>
<feature type="binding site" description="axial binding residue" evidence="19">
    <location>
        <position position="58"/>
    </location>
    <ligand>
        <name>heme b</name>
        <dbReference type="ChEBI" id="CHEBI:60344"/>
        <label>1; low-spin</label>
    </ligand>
    <ligandPart>
        <name>Fe</name>
        <dbReference type="ChEBI" id="CHEBI:18248"/>
    </ligandPart>
</feature>
<comment type="cofactor">
    <cofactor evidence="1">
        <name>heme b</name>
        <dbReference type="ChEBI" id="CHEBI:60344"/>
    </cofactor>
</comment>
<dbReference type="GO" id="GO:0022904">
    <property type="term" value="P:respiratory electron transport chain"/>
    <property type="evidence" value="ECO:0007669"/>
    <property type="project" value="TreeGrafter"/>
</dbReference>
<dbReference type="InterPro" id="IPR000883">
    <property type="entry name" value="Cyt_C_Oxase_1"/>
</dbReference>
<keyword evidence="24" id="KW-1185">Reference proteome</keyword>
<feature type="transmembrane region" description="Helical" evidence="21">
    <location>
        <begin position="307"/>
        <end position="327"/>
    </location>
</feature>
<feature type="domain" description="Cytochrome oxidase subunit I profile" evidence="22">
    <location>
        <begin position="201"/>
        <end position="479"/>
    </location>
</feature>
<feature type="binding site" evidence="19">
    <location>
        <position position="256"/>
    </location>
    <ligand>
        <name>Cu cation</name>
        <dbReference type="ChEBI" id="CHEBI:23378"/>
        <label>B</label>
    </ligand>
</feature>
<comment type="pathway">
    <text evidence="3">Energy metabolism; oxidative phosphorylation.</text>
</comment>
<dbReference type="RefSeq" id="WP_066042763.1">
    <property type="nucleotide sequence ID" value="NZ_AP013042.1"/>
</dbReference>
<dbReference type="KEGG" id="ebh:BSEPE_0194"/>
<accession>A0A0P0UQ49</accession>
<comment type="catalytic activity">
    <reaction evidence="18">
        <text>4 Fe(II)-[cytochrome c] + O2 + 8 H(+)(in) = 4 Fe(III)-[cytochrome c] + 2 H2O + 4 H(+)(out)</text>
        <dbReference type="Rhea" id="RHEA:11436"/>
        <dbReference type="Rhea" id="RHEA-COMP:10350"/>
        <dbReference type="Rhea" id="RHEA-COMP:14399"/>
        <dbReference type="ChEBI" id="CHEBI:15377"/>
        <dbReference type="ChEBI" id="CHEBI:15378"/>
        <dbReference type="ChEBI" id="CHEBI:15379"/>
        <dbReference type="ChEBI" id="CHEBI:29033"/>
        <dbReference type="ChEBI" id="CHEBI:29034"/>
        <dbReference type="EC" id="7.1.1.9"/>
    </reaction>
</comment>
<dbReference type="GO" id="GO:0016491">
    <property type="term" value="F:oxidoreductase activity"/>
    <property type="evidence" value="ECO:0007669"/>
    <property type="project" value="UniProtKB-KW"/>
</dbReference>
<dbReference type="Proteomes" id="UP000067399">
    <property type="component" value="Chromosome"/>
</dbReference>
<comment type="cofactor">
    <cofactor evidence="19">
        <name>Cu(2+)</name>
        <dbReference type="ChEBI" id="CHEBI:29036"/>
    </cofactor>
    <text evidence="19">Binds 1 copper ion per subunit, denoted as copper B.</text>
</comment>
<feature type="transmembrane region" description="Helical" evidence="21">
    <location>
        <begin position="234"/>
        <end position="253"/>
    </location>
</feature>
<evidence type="ECO:0000256" key="4">
    <source>
        <dbReference type="ARBA" id="ARBA00009578"/>
    </source>
</evidence>
<dbReference type="PROSITE" id="PS00077">
    <property type="entry name" value="COX1_CUB"/>
    <property type="match status" value="1"/>
</dbReference>
<keyword evidence="6 20" id="KW-0813">Transport</keyword>
<evidence type="ECO:0000313" key="24">
    <source>
        <dbReference type="Proteomes" id="UP000067399"/>
    </source>
</evidence>
<dbReference type="AlphaFoldDB" id="A0A0P0UQ49"/>
<comment type="cofactor">
    <cofactor evidence="19">
        <name>heme</name>
        <dbReference type="ChEBI" id="CHEBI:30413"/>
    </cofactor>
    <text evidence="19">Binds 2 heme groups per subunit, denoted as high- and low-spin.</text>
</comment>
<keyword evidence="13 20" id="KW-0249">Electron transport</keyword>
<dbReference type="InterPro" id="IPR036927">
    <property type="entry name" value="Cyt_c_oxase-like_su1_sf"/>
</dbReference>
<dbReference type="GO" id="GO:0015990">
    <property type="term" value="P:electron transport coupled proton transport"/>
    <property type="evidence" value="ECO:0007669"/>
    <property type="project" value="TreeGrafter"/>
</dbReference>
<evidence type="ECO:0000256" key="9">
    <source>
        <dbReference type="ARBA" id="ARBA00022660"/>
    </source>
</evidence>
<evidence type="ECO:0000256" key="16">
    <source>
        <dbReference type="ARBA" id="ARBA00023008"/>
    </source>
</evidence>
<evidence type="ECO:0000256" key="6">
    <source>
        <dbReference type="ARBA" id="ARBA00022448"/>
    </source>
</evidence>
<keyword evidence="16" id="KW-0186">Copper</keyword>
<keyword evidence="11 19" id="KW-0479">Metal-binding</keyword>
<keyword evidence="14 21" id="KW-1133">Transmembrane helix</keyword>
<evidence type="ECO:0000256" key="12">
    <source>
        <dbReference type="ARBA" id="ARBA00022967"/>
    </source>
</evidence>
<keyword evidence="15 19" id="KW-0408">Iron</keyword>
<evidence type="ECO:0000256" key="1">
    <source>
        <dbReference type="ARBA" id="ARBA00001970"/>
    </source>
</evidence>
<evidence type="ECO:0000256" key="17">
    <source>
        <dbReference type="ARBA" id="ARBA00023136"/>
    </source>
</evidence>
<dbReference type="GO" id="GO:0005886">
    <property type="term" value="C:plasma membrane"/>
    <property type="evidence" value="ECO:0007669"/>
    <property type="project" value="UniProtKB-SubCell"/>
</dbReference>